<sequence>MARLNTKRHDSEFSVSKILRFTGCQFWTVIASRGFEGFEGSALGHFRYFFCCAVSFEGFEGSVLACLSFFIADVLSVSSAPKWGVSMFFLLPWEFCQFCQLAFCVFDEIFIGRIIFKAVTRRK</sequence>
<comment type="caution">
    <text evidence="1">The sequence shown here is derived from an EMBL/GenBank/DDBJ whole genome shotgun (WGS) entry which is preliminary data.</text>
</comment>
<accession>A0A643EYT6</accession>
<reference evidence="1" key="1">
    <citation type="submission" date="2019-09" db="EMBL/GenBank/DDBJ databases">
        <title>Draft genome sequences of 48 bacterial type strains from the CCUG.</title>
        <authorList>
            <person name="Tunovic T."/>
            <person name="Pineiro-Iglesias B."/>
            <person name="Unosson C."/>
            <person name="Inganas E."/>
            <person name="Ohlen M."/>
            <person name="Cardew S."/>
            <person name="Jensie-Markopoulos S."/>
            <person name="Salva-Serra F."/>
            <person name="Jaen-Luchoro D."/>
            <person name="Karlsson R."/>
            <person name="Svensson-Stadler L."/>
            <person name="Chun J."/>
            <person name="Moore E."/>
        </authorList>
    </citation>
    <scope>NUCLEOTIDE SEQUENCE</scope>
    <source>
        <strain evidence="1">CCUG 50899</strain>
    </source>
</reference>
<dbReference type="EMBL" id="VZPE01000005">
    <property type="protein sequence ID" value="KAB0571067.1"/>
    <property type="molecule type" value="Genomic_DNA"/>
</dbReference>
<proteinExistence type="predicted"/>
<name>A0A643EYT6_9HYPH</name>
<dbReference type="AlphaFoldDB" id="A0A643EYT6"/>
<organism evidence="1">
    <name type="scientific">Brucella pituitosa</name>
    <dbReference type="NCBI Taxonomy" id="571256"/>
    <lineage>
        <taxon>Bacteria</taxon>
        <taxon>Pseudomonadati</taxon>
        <taxon>Pseudomonadota</taxon>
        <taxon>Alphaproteobacteria</taxon>
        <taxon>Hyphomicrobiales</taxon>
        <taxon>Brucellaceae</taxon>
        <taxon>Brucella/Ochrobactrum group</taxon>
        <taxon>Brucella</taxon>
    </lineage>
</organism>
<gene>
    <name evidence="1" type="ORF">F7Q93_13965</name>
</gene>
<dbReference type="RefSeq" id="WP_128093765.1">
    <property type="nucleotide sequence ID" value="NZ_JBHEEN010000005.1"/>
</dbReference>
<evidence type="ECO:0000313" key="1">
    <source>
        <dbReference type="EMBL" id="KAB0571067.1"/>
    </source>
</evidence>
<protein>
    <submittedName>
        <fullName evidence="1">Uncharacterized protein</fullName>
    </submittedName>
</protein>